<gene>
    <name evidence="1" type="ORF">GGX14DRAFT_594446</name>
</gene>
<dbReference type="EMBL" id="JARJCW010000118">
    <property type="protein sequence ID" value="KAJ7192579.1"/>
    <property type="molecule type" value="Genomic_DNA"/>
</dbReference>
<name>A0AAD6UQF3_9AGAR</name>
<accession>A0AAD6UQF3</accession>
<protein>
    <submittedName>
        <fullName evidence="1">Uncharacterized protein</fullName>
    </submittedName>
</protein>
<keyword evidence="2" id="KW-1185">Reference proteome</keyword>
<sequence length="358" mass="39102">MAMPFVHNWGIPGINIPVPPARTGPAQDVPPLRSLRFSPLGLYDLRRRLGVFPTEPGIFQRYRERFLTADIAWFAGGASTDGRHATTTPGFMTEFQDLRDSLPTGHVGSEGRRALNERIQHAIFDLTTLWDRTFGSTTMVMHVEGTTMPNTPTQPEYLRAAVYLPPGFVASQPASHAAIARIVQTFIEALTQPGPGASPNAHTSDLIPAPAWGSSHYRFLGRPVGALDALLTPVPLVIIPDDDDDYSDISGDVIDALERASYAEAESAERLVRIQSLEHQVDILISRMTTADTLTADLQAQLLAARQMAPRDINSNAAHYAEPFPATRTSYSGIVVPSSPSLFSHCHTVQQSRTVFRG</sequence>
<organism evidence="1 2">
    <name type="scientific">Mycena pura</name>
    <dbReference type="NCBI Taxonomy" id="153505"/>
    <lineage>
        <taxon>Eukaryota</taxon>
        <taxon>Fungi</taxon>
        <taxon>Dikarya</taxon>
        <taxon>Basidiomycota</taxon>
        <taxon>Agaricomycotina</taxon>
        <taxon>Agaricomycetes</taxon>
        <taxon>Agaricomycetidae</taxon>
        <taxon>Agaricales</taxon>
        <taxon>Marasmiineae</taxon>
        <taxon>Mycenaceae</taxon>
        <taxon>Mycena</taxon>
    </lineage>
</organism>
<evidence type="ECO:0000313" key="1">
    <source>
        <dbReference type="EMBL" id="KAJ7192579.1"/>
    </source>
</evidence>
<dbReference type="Proteomes" id="UP001219525">
    <property type="component" value="Unassembled WGS sequence"/>
</dbReference>
<comment type="caution">
    <text evidence="1">The sequence shown here is derived from an EMBL/GenBank/DDBJ whole genome shotgun (WGS) entry which is preliminary data.</text>
</comment>
<proteinExistence type="predicted"/>
<evidence type="ECO:0000313" key="2">
    <source>
        <dbReference type="Proteomes" id="UP001219525"/>
    </source>
</evidence>
<dbReference type="AlphaFoldDB" id="A0AAD6UQF3"/>
<reference evidence="1" key="1">
    <citation type="submission" date="2023-03" db="EMBL/GenBank/DDBJ databases">
        <title>Massive genome expansion in bonnet fungi (Mycena s.s.) driven by repeated elements and novel gene families across ecological guilds.</title>
        <authorList>
            <consortium name="Lawrence Berkeley National Laboratory"/>
            <person name="Harder C.B."/>
            <person name="Miyauchi S."/>
            <person name="Viragh M."/>
            <person name="Kuo A."/>
            <person name="Thoen E."/>
            <person name="Andreopoulos B."/>
            <person name="Lu D."/>
            <person name="Skrede I."/>
            <person name="Drula E."/>
            <person name="Henrissat B."/>
            <person name="Morin E."/>
            <person name="Kohler A."/>
            <person name="Barry K."/>
            <person name="LaButti K."/>
            <person name="Morin E."/>
            <person name="Salamov A."/>
            <person name="Lipzen A."/>
            <person name="Mereny Z."/>
            <person name="Hegedus B."/>
            <person name="Baldrian P."/>
            <person name="Stursova M."/>
            <person name="Weitz H."/>
            <person name="Taylor A."/>
            <person name="Grigoriev I.V."/>
            <person name="Nagy L.G."/>
            <person name="Martin F."/>
            <person name="Kauserud H."/>
        </authorList>
    </citation>
    <scope>NUCLEOTIDE SEQUENCE</scope>
    <source>
        <strain evidence="1">9144</strain>
    </source>
</reference>